<evidence type="ECO:0000313" key="4">
    <source>
        <dbReference type="EMBL" id="EMR4590634.1"/>
    </source>
</evidence>
<dbReference type="GO" id="GO:0005829">
    <property type="term" value="C:cytosol"/>
    <property type="evidence" value="ECO:0007669"/>
    <property type="project" value="TreeGrafter"/>
</dbReference>
<organism evidence="2">
    <name type="scientific">Providencia rettgeri</name>
    <dbReference type="NCBI Taxonomy" id="587"/>
    <lineage>
        <taxon>Bacteria</taxon>
        <taxon>Pseudomonadati</taxon>
        <taxon>Pseudomonadota</taxon>
        <taxon>Gammaproteobacteria</taxon>
        <taxon>Enterobacterales</taxon>
        <taxon>Morganellaceae</taxon>
        <taxon>Providencia</taxon>
    </lineage>
</organism>
<dbReference type="GO" id="GO:0019239">
    <property type="term" value="F:deaminase activity"/>
    <property type="evidence" value="ECO:0007669"/>
    <property type="project" value="TreeGrafter"/>
</dbReference>
<dbReference type="EMBL" id="ABEXCJ050000005">
    <property type="protein sequence ID" value="EMR4590634.1"/>
    <property type="molecule type" value="Genomic_DNA"/>
</dbReference>
<comment type="caution">
    <text evidence="2">The sequence shown here is derived from an EMBL/GenBank/DDBJ whole genome shotgun (WGS) entry which is preliminary data.</text>
</comment>
<name>A0AAD2ZJ32_PRORE</name>
<dbReference type="SUPFAM" id="SSF55298">
    <property type="entry name" value="YjgF-like"/>
    <property type="match status" value="1"/>
</dbReference>
<evidence type="ECO:0000313" key="3">
    <source>
        <dbReference type="EMBL" id="ELR5219868.1"/>
    </source>
</evidence>
<dbReference type="AlphaFoldDB" id="A0AAD2ZJ32"/>
<dbReference type="FunFam" id="3.30.1330.40:FF:000001">
    <property type="entry name" value="L-PSP family endoribonuclease"/>
    <property type="match status" value="1"/>
</dbReference>
<dbReference type="CDD" id="cd00448">
    <property type="entry name" value="YjgF_YER057c_UK114_family"/>
    <property type="match status" value="1"/>
</dbReference>
<dbReference type="PANTHER" id="PTHR11803">
    <property type="entry name" value="2-IMINOBUTANOATE/2-IMINOPROPANOATE DEAMINASE RIDA"/>
    <property type="match status" value="1"/>
</dbReference>
<dbReference type="NCBIfam" id="TIGR00004">
    <property type="entry name" value="Rid family detoxifying hydrolase"/>
    <property type="match status" value="1"/>
</dbReference>
<dbReference type="Pfam" id="PF01042">
    <property type="entry name" value="Ribonuc_L-PSP"/>
    <property type="match status" value="1"/>
</dbReference>
<evidence type="ECO:0000313" key="2">
    <source>
        <dbReference type="EMBL" id="ELR5218447.1"/>
    </source>
</evidence>
<dbReference type="InterPro" id="IPR035959">
    <property type="entry name" value="RutC-like_sf"/>
</dbReference>
<evidence type="ECO:0000313" key="5">
    <source>
        <dbReference type="EMBL" id="EMR4592055.1"/>
    </source>
</evidence>
<sequence>MIISTENAPKAIGPYSQARKVGNSVYISGCCPFHHEDGSVVGADITTQTNQVMKNLKAVVEAAGYSMDDVVKTTCFISDMNNFVTFNGVYQSYFSEGIYPARSCVEVSRLPKDVLIEVEAIVLKQ</sequence>
<dbReference type="Gene3D" id="3.30.1330.40">
    <property type="entry name" value="RutC-like"/>
    <property type="match status" value="1"/>
</dbReference>
<dbReference type="EMBL" id="ABEXCJ040000042">
    <property type="protein sequence ID" value="ELR5219868.1"/>
    <property type="molecule type" value="Genomic_DNA"/>
</dbReference>
<dbReference type="RefSeq" id="WP_166267208.1">
    <property type="nucleotide sequence ID" value="NZ_CP096258.1"/>
</dbReference>
<dbReference type="PANTHER" id="PTHR11803:SF39">
    <property type="entry name" value="2-IMINOBUTANOATE_2-IMINOPROPANOATE DEAMINASE"/>
    <property type="match status" value="1"/>
</dbReference>
<gene>
    <name evidence="4" type="ORF">M0K77_002973</name>
    <name evidence="5" type="ORF">M0K77_004449</name>
    <name evidence="2" type="ORF">M0K77_RS14865</name>
    <name evidence="3" type="ORF">M0K77_RS22245</name>
</gene>
<evidence type="ECO:0000256" key="1">
    <source>
        <dbReference type="ARBA" id="ARBA00010552"/>
    </source>
</evidence>
<dbReference type="EMBL" id="ABEXCJ040000005">
    <property type="protein sequence ID" value="ELR5218447.1"/>
    <property type="molecule type" value="Genomic_DNA"/>
</dbReference>
<protein>
    <submittedName>
        <fullName evidence="2">RidA family protein</fullName>
    </submittedName>
</protein>
<dbReference type="InterPro" id="IPR006175">
    <property type="entry name" value="YjgF/YER057c/UK114"/>
</dbReference>
<proteinExistence type="inferred from homology"/>
<reference evidence="2" key="1">
    <citation type="submission" date="2023-10" db="EMBL/GenBank/DDBJ databases">
        <authorList>
            <consortium name="Clinical and Environmental Microbiology Branch: Whole genome sequencing antimicrobial resistance pathogens in the healthcare setting"/>
        </authorList>
    </citation>
    <scope>NUCLEOTIDE SEQUENCE</scope>
    <source>
        <strain evidence="2">2020QW-00022</strain>
    </source>
</reference>
<accession>A0AAD2ZJ32</accession>
<comment type="similarity">
    <text evidence="1">Belongs to the RutC family.</text>
</comment>
<dbReference type="EMBL" id="ABEXCJ050000042">
    <property type="protein sequence ID" value="EMR4592055.1"/>
    <property type="molecule type" value="Genomic_DNA"/>
</dbReference>
<dbReference type="InterPro" id="IPR006056">
    <property type="entry name" value="RidA"/>
</dbReference>